<dbReference type="EMBL" id="MU826379">
    <property type="protein sequence ID" value="KAJ7377396.1"/>
    <property type="molecule type" value="Genomic_DNA"/>
</dbReference>
<keyword evidence="3" id="KW-1185">Reference proteome</keyword>
<feature type="compositionally biased region" description="Basic and acidic residues" evidence="1">
    <location>
        <begin position="1"/>
        <end position="10"/>
    </location>
</feature>
<feature type="compositionally biased region" description="Polar residues" evidence="1">
    <location>
        <begin position="39"/>
        <end position="50"/>
    </location>
</feature>
<dbReference type="AlphaFoldDB" id="A0A9X0CVT0"/>
<reference evidence="2" key="1">
    <citation type="submission" date="2023-01" db="EMBL/GenBank/DDBJ databases">
        <title>Genome assembly of the deep-sea coral Lophelia pertusa.</title>
        <authorList>
            <person name="Herrera S."/>
            <person name="Cordes E."/>
        </authorList>
    </citation>
    <scope>NUCLEOTIDE SEQUENCE</scope>
    <source>
        <strain evidence="2">USNM1676648</strain>
        <tissue evidence="2">Polyp</tissue>
    </source>
</reference>
<protein>
    <submittedName>
        <fullName evidence="2">Uncharacterized protein</fullName>
    </submittedName>
</protein>
<proteinExistence type="predicted"/>
<evidence type="ECO:0000313" key="2">
    <source>
        <dbReference type="EMBL" id="KAJ7377396.1"/>
    </source>
</evidence>
<gene>
    <name evidence="2" type="ORF">OS493_029294</name>
</gene>
<feature type="compositionally biased region" description="Low complexity" evidence="1">
    <location>
        <begin position="19"/>
        <end position="33"/>
    </location>
</feature>
<dbReference type="Proteomes" id="UP001163046">
    <property type="component" value="Unassembled WGS sequence"/>
</dbReference>
<sequence>MAGTRAERRRQQGAVSKRQTQTSTTAAEASTSTGVEFGNLTSTLGSISTEESGDIQAFIDAVSEKRKQGDTEGPAQI</sequence>
<accession>A0A9X0CVT0</accession>
<comment type="caution">
    <text evidence="2">The sequence shown here is derived from an EMBL/GenBank/DDBJ whole genome shotgun (WGS) entry which is preliminary data.</text>
</comment>
<evidence type="ECO:0000256" key="1">
    <source>
        <dbReference type="SAM" id="MobiDB-lite"/>
    </source>
</evidence>
<evidence type="ECO:0000313" key="3">
    <source>
        <dbReference type="Proteomes" id="UP001163046"/>
    </source>
</evidence>
<name>A0A9X0CVT0_9CNID</name>
<organism evidence="2 3">
    <name type="scientific">Desmophyllum pertusum</name>
    <dbReference type="NCBI Taxonomy" id="174260"/>
    <lineage>
        <taxon>Eukaryota</taxon>
        <taxon>Metazoa</taxon>
        <taxon>Cnidaria</taxon>
        <taxon>Anthozoa</taxon>
        <taxon>Hexacorallia</taxon>
        <taxon>Scleractinia</taxon>
        <taxon>Caryophylliina</taxon>
        <taxon>Caryophylliidae</taxon>
        <taxon>Desmophyllum</taxon>
    </lineage>
</organism>
<feature type="region of interest" description="Disordered" evidence="1">
    <location>
        <begin position="1"/>
        <end position="51"/>
    </location>
</feature>